<proteinExistence type="predicted"/>
<dbReference type="AlphaFoldDB" id="A0A7W6LSL0"/>
<organism evidence="1 2">
    <name type="scientific">Sphingobium scionense</name>
    <dbReference type="NCBI Taxonomy" id="1404341"/>
    <lineage>
        <taxon>Bacteria</taxon>
        <taxon>Pseudomonadati</taxon>
        <taxon>Pseudomonadota</taxon>
        <taxon>Alphaproteobacteria</taxon>
        <taxon>Sphingomonadales</taxon>
        <taxon>Sphingomonadaceae</taxon>
        <taxon>Sphingobium</taxon>
    </lineage>
</organism>
<evidence type="ECO:0000313" key="1">
    <source>
        <dbReference type="EMBL" id="MBB4149761.1"/>
    </source>
</evidence>
<comment type="caution">
    <text evidence="1">The sequence shown here is derived from an EMBL/GenBank/DDBJ whole genome shotgun (WGS) entry which is preliminary data.</text>
</comment>
<sequence>MIGIGKLRIAWKIKTILHIWRLRLPIRRVDDIQSWRGLCAMKRVFGCGGLRSDDRTAMACVGGLRTTCLTASSPQRRGLISPA</sequence>
<protein>
    <submittedName>
        <fullName evidence="1">Uncharacterized protein</fullName>
    </submittedName>
</protein>
<evidence type="ECO:0000313" key="2">
    <source>
        <dbReference type="Proteomes" id="UP000590524"/>
    </source>
</evidence>
<dbReference type="EMBL" id="JACIEU010000014">
    <property type="protein sequence ID" value="MBB4149761.1"/>
    <property type="molecule type" value="Genomic_DNA"/>
</dbReference>
<keyword evidence="2" id="KW-1185">Reference proteome</keyword>
<dbReference type="Proteomes" id="UP000590524">
    <property type="component" value="Unassembled WGS sequence"/>
</dbReference>
<gene>
    <name evidence="1" type="ORF">GGQ90_003553</name>
</gene>
<accession>A0A7W6LSL0</accession>
<reference evidence="1 2" key="1">
    <citation type="submission" date="2020-08" db="EMBL/GenBank/DDBJ databases">
        <title>Genomic Encyclopedia of Type Strains, Phase IV (KMG-IV): sequencing the most valuable type-strain genomes for metagenomic binning, comparative biology and taxonomic classification.</title>
        <authorList>
            <person name="Goeker M."/>
        </authorList>
    </citation>
    <scope>NUCLEOTIDE SEQUENCE [LARGE SCALE GENOMIC DNA]</scope>
    <source>
        <strain evidence="1 2">DSM 19371</strain>
    </source>
</reference>
<name>A0A7W6LSL0_9SPHN</name>